<gene>
    <name evidence="1" type="ORF">BYL167_LOCUS54432</name>
    <name evidence="2" type="ORF">GIL414_LOCUS64291</name>
</gene>
<dbReference type="AlphaFoldDB" id="A0A8S3FU38"/>
<proteinExistence type="predicted"/>
<accession>A0A8S3FU38</accession>
<dbReference type="Proteomes" id="UP000681967">
    <property type="component" value="Unassembled WGS sequence"/>
</dbReference>
<organism evidence="2 3">
    <name type="scientific">Rotaria magnacalcarata</name>
    <dbReference type="NCBI Taxonomy" id="392030"/>
    <lineage>
        <taxon>Eukaryota</taxon>
        <taxon>Metazoa</taxon>
        <taxon>Spiralia</taxon>
        <taxon>Gnathifera</taxon>
        <taxon>Rotifera</taxon>
        <taxon>Eurotatoria</taxon>
        <taxon>Bdelloidea</taxon>
        <taxon>Philodinida</taxon>
        <taxon>Philodinidae</taxon>
        <taxon>Rotaria</taxon>
    </lineage>
</organism>
<comment type="caution">
    <text evidence="2">The sequence shown here is derived from an EMBL/GenBank/DDBJ whole genome shotgun (WGS) entry which is preliminary data.</text>
</comment>
<name>A0A8S3FU38_9BILA</name>
<reference evidence="2" key="1">
    <citation type="submission" date="2021-02" db="EMBL/GenBank/DDBJ databases">
        <authorList>
            <person name="Nowell W R."/>
        </authorList>
    </citation>
    <scope>NUCLEOTIDE SEQUENCE</scope>
</reference>
<sequence length="48" mass="5466">ANVPNVIKLFADSFAKSSIEVDSVVGQRMILILRHVQVSYFWFLAIDK</sequence>
<evidence type="ECO:0000313" key="2">
    <source>
        <dbReference type="EMBL" id="CAF5136861.1"/>
    </source>
</evidence>
<feature type="non-terminal residue" evidence="2">
    <location>
        <position position="1"/>
    </location>
</feature>
<protein>
    <submittedName>
        <fullName evidence="2">Uncharacterized protein</fullName>
    </submittedName>
</protein>
<evidence type="ECO:0000313" key="1">
    <source>
        <dbReference type="EMBL" id="CAF4965661.1"/>
    </source>
</evidence>
<dbReference type="Proteomes" id="UP000681720">
    <property type="component" value="Unassembled WGS sequence"/>
</dbReference>
<dbReference type="EMBL" id="CAJOBH010191638">
    <property type="protein sequence ID" value="CAF4965661.1"/>
    <property type="molecule type" value="Genomic_DNA"/>
</dbReference>
<evidence type="ECO:0000313" key="3">
    <source>
        <dbReference type="Proteomes" id="UP000681720"/>
    </source>
</evidence>
<dbReference type="EMBL" id="CAJOBJ010275445">
    <property type="protein sequence ID" value="CAF5136861.1"/>
    <property type="molecule type" value="Genomic_DNA"/>
</dbReference>